<comment type="subcellular location">
    <subcellularLocation>
        <location evidence="1">Membrane</location>
    </subcellularLocation>
</comment>
<keyword evidence="3 6" id="KW-1133">Transmembrane helix</keyword>
<dbReference type="PANTHER" id="PTHR45698">
    <property type="entry name" value="TRACE AMINE-ASSOCIATED RECEPTOR 19N-RELATED"/>
    <property type="match status" value="1"/>
</dbReference>
<feature type="transmembrane region" description="Helical" evidence="6">
    <location>
        <begin position="243"/>
        <end position="267"/>
    </location>
</feature>
<dbReference type="Proteomes" id="UP000694845">
    <property type="component" value="Unplaced"/>
</dbReference>
<feature type="transmembrane region" description="Helical" evidence="6">
    <location>
        <begin position="193"/>
        <end position="212"/>
    </location>
</feature>
<protein>
    <submittedName>
        <fullName evidence="9">Prolactin-releasing peptide receptor-like</fullName>
    </submittedName>
</protein>
<feature type="transmembrane region" description="Helical" evidence="6">
    <location>
        <begin position="149"/>
        <end position="173"/>
    </location>
</feature>
<dbReference type="SUPFAM" id="SSF81321">
    <property type="entry name" value="Family A G protein-coupled receptor-like"/>
    <property type="match status" value="1"/>
</dbReference>
<dbReference type="Gene3D" id="1.20.1070.10">
    <property type="entry name" value="Rhodopsin 7-helix transmembrane proteins"/>
    <property type="match status" value="1"/>
</dbReference>
<feature type="transmembrane region" description="Helical" evidence="6">
    <location>
        <begin position="63"/>
        <end position="84"/>
    </location>
</feature>
<name>A0A8B7ZLF6_ACAPL</name>
<feature type="domain" description="G-protein coupled receptors family 1 profile" evidence="7">
    <location>
        <begin position="42"/>
        <end position="304"/>
    </location>
</feature>
<evidence type="ECO:0000313" key="9">
    <source>
        <dbReference type="RefSeq" id="XP_022105887.1"/>
    </source>
</evidence>
<dbReference type="PROSITE" id="PS00237">
    <property type="entry name" value="G_PROTEIN_RECEP_F1_1"/>
    <property type="match status" value="1"/>
</dbReference>
<dbReference type="GeneID" id="110987453"/>
<dbReference type="OrthoDB" id="9944627at2759"/>
<dbReference type="Pfam" id="PF00001">
    <property type="entry name" value="7tm_1"/>
    <property type="match status" value="1"/>
</dbReference>
<dbReference type="InterPro" id="IPR000276">
    <property type="entry name" value="GPCR_Rhodpsn"/>
</dbReference>
<dbReference type="GO" id="GO:0004930">
    <property type="term" value="F:G protein-coupled receptor activity"/>
    <property type="evidence" value="ECO:0007669"/>
    <property type="project" value="UniProtKB-KW"/>
</dbReference>
<sequence>MNTEDNMNSTDCCRNETVTSIEEYPSWLSTLFLLFAVVGFLSNILVSITILKCQFLHDVTHYLILNLAVSDSLCCFMFGLEMFLDLLQYPNNDTSGIAEKLYCRLIHGNYLFQSFAYISAYNLVIISLERYVGIVHPLHYVQICSKVNITGALVLAWLLGFCAYTVHLFGVVYDPSKATYLSRCWLEHDWRWHFVPFVGGFIIPLITMIWAYTRIIQTLKQSALAQDVSLQVTEMREATRRTVYLMLTVTIAYMILYIPTQPAYMVIVNVKLGIFELSPLGMLLTDLASKLPVFLNSFINPFIYAFKYKKFRNGLRGVLCTPRRNGAVLQDQSHLRGGGSLPTLSQSLETLSTCQPAGS</sequence>
<dbReference type="PRINTS" id="PR00237">
    <property type="entry name" value="GPCRRHODOPSN"/>
</dbReference>
<comment type="similarity">
    <text evidence="5">Belongs to the G-protein coupled receptor 1 family.</text>
</comment>
<evidence type="ECO:0000256" key="1">
    <source>
        <dbReference type="ARBA" id="ARBA00004370"/>
    </source>
</evidence>
<dbReference type="RefSeq" id="XP_022105887.1">
    <property type="nucleotide sequence ID" value="XM_022250195.1"/>
</dbReference>
<gene>
    <name evidence="9" type="primary">LOC110987453</name>
</gene>
<evidence type="ECO:0000313" key="8">
    <source>
        <dbReference type="Proteomes" id="UP000694845"/>
    </source>
</evidence>
<evidence type="ECO:0000256" key="5">
    <source>
        <dbReference type="RuleBase" id="RU000688"/>
    </source>
</evidence>
<evidence type="ECO:0000259" key="7">
    <source>
        <dbReference type="PROSITE" id="PS50262"/>
    </source>
</evidence>
<dbReference type="PANTHER" id="PTHR45698:SF1">
    <property type="entry name" value="TRACE AMINE-ASSOCIATED RECEPTOR 13C-LIKE"/>
    <property type="match status" value="1"/>
</dbReference>
<dbReference type="KEGG" id="aplc:110987453"/>
<keyword evidence="8" id="KW-1185">Reference proteome</keyword>
<proteinExistence type="inferred from homology"/>
<dbReference type="InterPro" id="IPR017452">
    <property type="entry name" value="GPCR_Rhodpsn_7TM"/>
</dbReference>
<evidence type="ECO:0000256" key="6">
    <source>
        <dbReference type="SAM" id="Phobius"/>
    </source>
</evidence>
<feature type="transmembrane region" description="Helical" evidence="6">
    <location>
        <begin position="287"/>
        <end position="306"/>
    </location>
</feature>
<feature type="transmembrane region" description="Helical" evidence="6">
    <location>
        <begin position="27"/>
        <end position="51"/>
    </location>
</feature>
<keyword evidence="5" id="KW-0297">G-protein coupled receptor</keyword>
<dbReference type="OMA" id="CAYTVHL"/>
<evidence type="ECO:0000256" key="2">
    <source>
        <dbReference type="ARBA" id="ARBA00022692"/>
    </source>
</evidence>
<keyword evidence="5" id="KW-0807">Transducer</keyword>
<reference evidence="9" key="1">
    <citation type="submission" date="2025-08" db="UniProtKB">
        <authorList>
            <consortium name="RefSeq"/>
        </authorList>
    </citation>
    <scope>IDENTIFICATION</scope>
</reference>
<dbReference type="PROSITE" id="PS50262">
    <property type="entry name" value="G_PROTEIN_RECEP_F1_2"/>
    <property type="match status" value="1"/>
</dbReference>
<evidence type="ECO:0000256" key="4">
    <source>
        <dbReference type="ARBA" id="ARBA00023136"/>
    </source>
</evidence>
<dbReference type="GO" id="GO:0016020">
    <property type="term" value="C:membrane"/>
    <property type="evidence" value="ECO:0007669"/>
    <property type="project" value="UniProtKB-SubCell"/>
</dbReference>
<dbReference type="AlphaFoldDB" id="A0A8B7ZLF6"/>
<keyword evidence="4 6" id="KW-0472">Membrane</keyword>
<evidence type="ECO:0000256" key="3">
    <source>
        <dbReference type="ARBA" id="ARBA00022989"/>
    </source>
</evidence>
<feature type="transmembrane region" description="Helical" evidence="6">
    <location>
        <begin position="110"/>
        <end position="128"/>
    </location>
</feature>
<keyword evidence="5" id="KW-0675">Receptor</keyword>
<organism evidence="8 9">
    <name type="scientific">Acanthaster planci</name>
    <name type="common">Crown-of-thorns starfish</name>
    <dbReference type="NCBI Taxonomy" id="133434"/>
    <lineage>
        <taxon>Eukaryota</taxon>
        <taxon>Metazoa</taxon>
        <taxon>Echinodermata</taxon>
        <taxon>Eleutherozoa</taxon>
        <taxon>Asterozoa</taxon>
        <taxon>Asteroidea</taxon>
        <taxon>Valvatacea</taxon>
        <taxon>Valvatida</taxon>
        <taxon>Acanthasteridae</taxon>
        <taxon>Acanthaster</taxon>
    </lineage>
</organism>
<accession>A0A8B7ZLF6</accession>
<keyword evidence="2 5" id="KW-0812">Transmembrane</keyword>
<dbReference type="CDD" id="cd00637">
    <property type="entry name" value="7tm_classA_rhodopsin-like"/>
    <property type="match status" value="1"/>
</dbReference>